<name>A0A3M8DSI3_9BACL</name>
<dbReference type="PROSITE" id="PS50943">
    <property type="entry name" value="HTH_CROC1"/>
    <property type="match status" value="1"/>
</dbReference>
<sequence>MRLPIEMIGNKIRTIRKEKGFTLENMASKTGLSKGLLSQVERGISQPSLDSLWKITKALEASMVHFFEEIDQKHVHVIRKQKRRQLMFPDSAGTFSLLSASGGAKLAMLEVRLQPGEIVKETLVQTEGEECLAIISGTVTARLGEEEYILTEGDSLYLASTQSHQIENTGEVEATIIWSVTPSQL</sequence>
<dbReference type="InterPro" id="IPR013096">
    <property type="entry name" value="Cupin_2"/>
</dbReference>
<dbReference type="RefSeq" id="WP_122916978.1">
    <property type="nucleotide sequence ID" value="NZ_RHHQ01000006.1"/>
</dbReference>
<evidence type="ECO:0000256" key="1">
    <source>
        <dbReference type="ARBA" id="ARBA00023125"/>
    </source>
</evidence>
<evidence type="ECO:0000259" key="2">
    <source>
        <dbReference type="PROSITE" id="PS50943"/>
    </source>
</evidence>
<dbReference type="InterPro" id="IPR001387">
    <property type="entry name" value="Cro/C1-type_HTH"/>
</dbReference>
<dbReference type="EMBL" id="RHHQ01000006">
    <property type="protein sequence ID" value="RNB91126.1"/>
    <property type="molecule type" value="Genomic_DNA"/>
</dbReference>
<evidence type="ECO:0000313" key="4">
    <source>
        <dbReference type="Proteomes" id="UP000271031"/>
    </source>
</evidence>
<dbReference type="GO" id="GO:0003700">
    <property type="term" value="F:DNA-binding transcription factor activity"/>
    <property type="evidence" value="ECO:0007669"/>
    <property type="project" value="TreeGrafter"/>
</dbReference>
<dbReference type="GO" id="GO:0003677">
    <property type="term" value="F:DNA binding"/>
    <property type="evidence" value="ECO:0007669"/>
    <property type="project" value="UniProtKB-KW"/>
</dbReference>
<dbReference type="SUPFAM" id="SSF47413">
    <property type="entry name" value="lambda repressor-like DNA-binding domains"/>
    <property type="match status" value="1"/>
</dbReference>
<keyword evidence="1" id="KW-0238">DNA-binding</keyword>
<dbReference type="SMART" id="SM00530">
    <property type="entry name" value="HTH_XRE"/>
    <property type="match status" value="1"/>
</dbReference>
<dbReference type="InterPro" id="IPR050807">
    <property type="entry name" value="TransReg_Diox_bact_type"/>
</dbReference>
<dbReference type="Pfam" id="PF01381">
    <property type="entry name" value="HTH_3"/>
    <property type="match status" value="1"/>
</dbReference>
<dbReference type="PANTHER" id="PTHR46797">
    <property type="entry name" value="HTH-TYPE TRANSCRIPTIONAL REGULATOR"/>
    <property type="match status" value="1"/>
</dbReference>
<dbReference type="InterPro" id="IPR010982">
    <property type="entry name" value="Lambda_DNA-bd_dom_sf"/>
</dbReference>
<protein>
    <submittedName>
        <fullName evidence="3">Cupin domain-containing protein</fullName>
    </submittedName>
</protein>
<dbReference type="Proteomes" id="UP000271031">
    <property type="component" value="Unassembled WGS sequence"/>
</dbReference>
<dbReference type="AlphaFoldDB" id="A0A3M8DSI3"/>
<dbReference type="Pfam" id="PF07883">
    <property type="entry name" value="Cupin_2"/>
    <property type="match status" value="1"/>
</dbReference>
<gene>
    <name evidence="3" type="ORF">EDM56_05950</name>
</gene>
<keyword evidence="4" id="KW-1185">Reference proteome</keyword>
<dbReference type="SUPFAM" id="SSF51182">
    <property type="entry name" value="RmlC-like cupins"/>
    <property type="match status" value="1"/>
</dbReference>
<dbReference type="InterPro" id="IPR014710">
    <property type="entry name" value="RmlC-like_jellyroll"/>
</dbReference>
<dbReference type="GO" id="GO:0005829">
    <property type="term" value="C:cytosol"/>
    <property type="evidence" value="ECO:0007669"/>
    <property type="project" value="TreeGrafter"/>
</dbReference>
<organism evidence="3 4">
    <name type="scientific">Brevibacillus fluminis</name>
    <dbReference type="NCBI Taxonomy" id="511487"/>
    <lineage>
        <taxon>Bacteria</taxon>
        <taxon>Bacillati</taxon>
        <taxon>Bacillota</taxon>
        <taxon>Bacilli</taxon>
        <taxon>Bacillales</taxon>
        <taxon>Paenibacillaceae</taxon>
        <taxon>Brevibacillus</taxon>
    </lineage>
</organism>
<feature type="domain" description="HTH cro/C1-type" evidence="2">
    <location>
        <begin position="12"/>
        <end position="66"/>
    </location>
</feature>
<accession>A0A3M8DSI3</accession>
<evidence type="ECO:0000313" key="3">
    <source>
        <dbReference type="EMBL" id="RNB91126.1"/>
    </source>
</evidence>
<reference evidence="3 4" key="1">
    <citation type="submission" date="2018-10" db="EMBL/GenBank/DDBJ databases">
        <title>Phylogenomics of Brevibacillus.</title>
        <authorList>
            <person name="Dunlap C."/>
        </authorList>
    </citation>
    <scope>NUCLEOTIDE SEQUENCE [LARGE SCALE GENOMIC DNA]</scope>
    <source>
        <strain evidence="3 4">JCM 15716</strain>
    </source>
</reference>
<dbReference type="CDD" id="cd02209">
    <property type="entry name" value="cupin_XRE_C"/>
    <property type="match status" value="1"/>
</dbReference>
<dbReference type="PANTHER" id="PTHR46797:SF1">
    <property type="entry name" value="METHYLPHOSPHONATE SYNTHASE"/>
    <property type="match status" value="1"/>
</dbReference>
<dbReference type="Gene3D" id="2.60.120.10">
    <property type="entry name" value="Jelly Rolls"/>
    <property type="match status" value="1"/>
</dbReference>
<comment type="caution">
    <text evidence="3">The sequence shown here is derived from an EMBL/GenBank/DDBJ whole genome shotgun (WGS) entry which is preliminary data.</text>
</comment>
<dbReference type="Gene3D" id="1.10.260.40">
    <property type="entry name" value="lambda repressor-like DNA-binding domains"/>
    <property type="match status" value="1"/>
</dbReference>
<proteinExistence type="predicted"/>
<dbReference type="CDD" id="cd00093">
    <property type="entry name" value="HTH_XRE"/>
    <property type="match status" value="1"/>
</dbReference>
<dbReference type="OrthoDB" id="9781521at2"/>
<dbReference type="InterPro" id="IPR011051">
    <property type="entry name" value="RmlC_Cupin_sf"/>
</dbReference>